<evidence type="ECO:0000313" key="2">
    <source>
        <dbReference type="Proteomes" id="UP000700334"/>
    </source>
</evidence>
<reference evidence="1" key="1">
    <citation type="journal article" date="2021" name="Evol. Appl.">
        <title>The genome of the Pyrenean desman and the effects of bottlenecks and inbreeding on the genomic landscape of an endangered species.</title>
        <authorList>
            <person name="Escoda L."/>
            <person name="Castresana J."/>
        </authorList>
    </citation>
    <scope>NUCLEOTIDE SEQUENCE</scope>
    <source>
        <strain evidence="1">IBE-C5619</strain>
    </source>
</reference>
<accession>A0A8J6A1Z0</accession>
<protein>
    <submittedName>
        <fullName evidence="1">Uncharacterized protein</fullName>
    </submittedName>
</protein>
<name>A0A8J6A1Z0_GALPY</name>
<feature type="non-terminal residue" evidence="1">
    <location>
        <position position="1"/>
    </location>
</feature>
<keyword evidence="2" id="KW-1185">Reference proteome</keyword>
<sequence length="141" mass="16046">HDNSLESVTNITYATNCFPQLLYLDNSWCHHGLVTIVHAVTAAQKTMANFSSFEPDLILCGMKSSLAWSSIVPLPMCSLQKASEYYYTKMIGKQVISSYDKKFGYNHTDQSMRTLDLIPNNNTKENFSCWRVHAQLYSPTH</sequence>
<dbReference type="AlphaFoldDB" id="A0A8J6A1Z0"/>
<evidence type="ECO:0000313" key="1">
    <source>
        <dbReference type="EMBL" id="KAG8513866.1"/>
    </source>
</evidence>
<dbReference type="EMBL" id="JAGFMF010011756">
    <property type="protein sequence ID" value="KAG8513866.1"/>
    <property type="molecule type" value="Genomic_DNA"/>
</dbReference>
<comment type="caution">
    <text evidence="1">The sequence shown here is derived from an EMBL/GenBank/DDBJ whole genome shotgun (WGS) entry which is preliminary data.</text>
</comment>
<gene>
    <name evidence="1" type="ORF">J0S82_000520</name>
</gene>
<dbReference type="Proteomes" id="UP000700334">
    <property type="component" value="Unassembled WGS sequence"/>
</dbReference>
<organism evidence="1 2">
    <name type="scientific">Galemys pyrenaicus</name>
    <name type="common">Iberian desman</name>
    <name type="synonym">Pyrenean desman</name>
    <dbReference type="NCBI Taxonomy" id="202257"/>
    <lineage>
        <taxon>Eukaryota</taxon>
        <taxon>Metazoa</taxon>
        <taxon>Chordata</taxon>
        <taxon>Craniata</taxon>
        <taxon>Vertebrata</taxon>
        <taxon>Euteleostomi</taxon>
        <taxon>Mammalia</taxon>
        <taxon>Eutheria</taxon>
        <taxon>Laurasiatheria</taxon>
        <taxon>Eulipotyphla</taxon>
        <taxon>Talpidae</taxon>
        <taxon>Galemys</taxon>
    </lineage>
</organism>
<proteinExistence type="predicted"/>